<evidence type="ECO:0000256" key="2">
    <source>
        <dbReference type="ARBA" id="ARBA00022679"/>
    </source>
</evidence>
<dbReference type="PANTHER" id="PTHR10434:SF11">
    <property type="entry name" value="1-ACYL-SN-GLYCEROL-3-PHOSPHATE ACYLTRANSFERASE"/>
    <property type="match status" value="1"/>
</dbReference>
<feature type="domain" description="Phospholipid/glycerol acyltransferase" evidence="4">
    <location>
        <begin position="35"/>
        <end position="147"/>
    </location>
</feature>
<dbReference type="CDD" id="cd07989">
    <property type="entry name" value="LPLAT_AGPAT-like"/>
    <property type="match status" value="1"/>
</dbReference>
<dbReference type="Proteomes" id="UP000231267">
    <property type="component" value="Unassembled WGS sequence"/>
</dbReference>
<keyword evidence="3 5" id="KW-0012">Acyltransferase</keyword>
<dbReference type="Pfam" id="PF01553">
    <property type="entry name" value="Acyltransferase"/>
    <property type="match status" value="1"/>
</dbReference>
<dbReference type="SMART" id="SM00563">
    <property type="entry name" value="PlsC"/>
    <property type="match status" value="1"/>
</dbReference>
<evidence type="ECO:0000313" key="5">
    <source>
        <dbReference type="EMBL" id="PIW66511.1"/>
    </source>
</evidence>
<reference evidence="5 6" key="1">
    <citation type="submission" date="2017-09" db="EMBL/GenBank/DDBJ databases">
        <title>Depth-based differentiation of microbial function through sediment-hosted aquifers and enrichment of novel symbionts in the deep terrestrial subsurface.</title>
        <authorList>
            <person name="Probst A.J."/>
            <person name="Ladd B."/>
            <person name="Jarett J.K."/>
            <person name="Geller-Mcgrath D.E."/>
            <person name="Sieber C.M."/>
            <person name="Emerson J.B."/>
            <person name="Anantharaman K."/>
            <person name="Thomas B.C."/>
            <person name="Malmstrom R."/>
            <person name="Stieglmeier M."/>
            <person name="Klingl A."/>
            <person name="Woyke T."/>
            <person name="Ryan C.M."/>
            <person name="Banfield J.F."/>
        </authorList>
    </citation>
    <scope>NUCLEOTIDE SEQUENCE [LARGE SCALE GENOMIC DNA]</scope>
    <source>
        <strain evidence="5">CG12_big_fil_rev_8_21_14_0_65_43_15</strain>
    </source>
</reference>
<proteinExistence type="predicted"/>
<accession>A0A2J0LF92</accession>
<comment type="caution">
    <text evidence="5">The sequence shown here is derived from an EMBL/GenBank/DDBJ whole genome shotgun (WGS) entry which is preliminary data.</text>
</comment>
<sequence length="207" mass="23390">MILHVIARFFLFIFCKLFFNYNACGRQNIPKTGGVIVAPNHASYMDPIFTGVGSRRLLNYIGRENLFSNFLIGRILRIVGAFPIKRNFQDLGAIREAIKRLKSGKPVLIFPEATRTHDGNLQSVKGGISFLAHSAVVPVVPVYIKGSFNVWPRGAKTIKFSPVAVFFGKPLYFEEFLKQAQYTKASEAYQPFAERIMENIARLKNEN</sequence>
<protein>
    <submittedName>
        <fullName evidence="5">1-acyl-sn-glycerol-3-phosphate acyltransferase</fullName>
    </submittedName>
</protein>
<evidence type="ECO:0000256" key="3">
    <source>
        <dbReference type="ARBA" id="ARBA00023315"/>
    </source>
</evidence>
<comment type="pathway">
    <text evidence="1">Lipid metabolism.</text>
</comment>
<organism evidence="5 6">
    <name type="scientific">Candidatus Taenaricola geysiri</name>
    <dbReference type="NCBI Taxonomy" id="1974752"/>
    <lineage>
        <taxon>Bacteria</taxon>
        <taxon>Pseudomonadati</taxon>
        <taxon>Candidatus Omnitrophota</taxon>
        <taxon>Candidatus Taenaricola</taxon>
    </lineage>
</organism>
<evidence type="ECO:0000256" key="1">
    <source>
        <dbReference type="ARBA" id="ARBA00005189"/>
    </source>
</evidence>
<name>A0A2J0LF92_9BACT</name>
<dbReference type="InterPro" id="IPR002123">
    <property type="entry name" value="Plipid/glycerol_acylTrfase"/>
</dbReference>
<gene>
    <name evidence="5" type="ORF">COW11_02990</name>
</gene>
<keyword evidence="2 5" id="KW-0808">Transferase</keyword>
<dbReference type="AlphaFoldDB" id="A0A2J0LF92"/>
<evidence type="ECO:0000313" key="6">
    <source>
        <dbReference type="Proteomes" id="UP000231267"/>
    </source>
</evidence>
<dbReference type="GO" id="GO:0003841">
    <property type="term" value="F:1-acylglycerol-3-phosphate O-acyltransferase activity"/>
    <property type="evidence" value="ECO:0007669"/>
    <property type="project" value="TreeGrafter"/>
</dbReference>
<evidence type="ECO:0000259" key="4">
    <source>
        <dbReference type="SMART" id="SM00563"/>
    </source>
</evidence>
<dbReference type="PANTHER" id="PTHR10434">
    <property type="entry name" value="1-ACYL-SN-GLYCEROL-3-PHOSPHATE ACYLTRANSFERASE"/>
    <property type="match status" value="1"/>
</dbReference>
<dbReference type="GO" id="GO:0006654">
    <property type="term" value="P:phosphatidic acid biosynthetic process"/>
    <property type="evidence" value="ECO:0007669"/>
    <property type="project" value="TreeGrafter"/>
</dbReference>
<dbReference type="SUPFAM" id="SSF69593">
    <property type="entry name" value="Glycerol-3-phosphate (1)-acyltransferase"/>
    <property type="match status" value="1"/>
</dbReference>
<dbReference type="EMBL" id="PFGP01000066">
    <property type="protein sequence ID" value="PIW66511.1"/>
    <property type="molecule type" value="Genomic_DNA"/>
</dbReference>